<protein>
    <recommendedName>
        <fullName evidence="1">Stress-response A/B barrel domain-containing protein</fullName>
    </recommendedName>
</protein>
<dbReference type="InterPro" id="IPR011008">
    <property type="entry name" value="Dimeric_a/b-barrel"/>
</dbReference>
<evidence type="ECO:0000313" key="3">
    <source>
        <dbReference type="Proteomes" id="UP001501490"/>
    </source>
</evidence>
<name>A0ABP6ZCS0_9ACTN</name>
<keyword evidence="3" id="KW-1185">Reference proteome</keyword>
<organism evidence="2 3">
    <name type="scientific">Microlunatus ginsengisoli</name>
    <dbReference type="NCBI Taxonomy" id="363863"/>
    <lineage>
        <taxon>Bacteria</taxon>
        <taxon>Bacillati</taxon>
        <taxon>Actinomycetota</taxon>
        <taxon>Actinomycetes</taxon>
        <taxon>Propionibacteriales</taxon>
        <taxon>Propionibacteriaceae</taxon>
        <taxon>Microlunatus</taxon>
    </lineage>
</organism>
<proteinExistence type="predicted"/>
<comment type="caution">
    <text evidence="2">The sequence shown here is derived from an EMBL/GenBank/DDBJ whole genome shotgun (WGS) entry which is preliminary data.</text>
</comment>
<dbReference type="EMBL" id="BAABAB010000002">
    <property type="protein sequence ID" value="GAA3604056.1"/>
    <property type="molecule type" value="Genomic_DNA"/>
</dbReference>
<dbReference type="SUPFAM" id="SSF54909">
    <property type="entry name" value="Dimeric alpha+beta barrel"/>
    <property type="match status" value="1"/>
</dbReference>
<dbReference type="InterPro" id="IPR013097">
    <property type="entry name" value="Dabb"/>
</dbReference>
<feature type="domain" description="Stress-response A/B barrel" evidence="1">
    <location>
        <begin position="5"/>
        <end position="99"/>
    </location>
</feature>
<reference evidence="3" key="1">
    <citation type="journal article" date="2019" name="Int. J. Syst. Evol. Microbiol.">
        <title>The Global Catalogue of Microorganisms (GCM) 10K type strain sequencing project: providing services to taxonomists for standard genome sequencing and annotation.</title>
        <authorList>
            <consortium name="The Broad Institute Genomics Platform"/>
            <consortium name="The Broad Institute Genome Sequencing Center for Infectious Disease"/>
            <person name="Wu L."/>
            <person name="Ma J."/>
        </authorList>
    </citation>
    <scope>NUCLEOTIDE SEQUENCE [LARGE SCALE GENOMIC DNA]</scope>
    <source>
        <strain evidence="3">JCM 16929</strain>
    </source>
</reference>
<dbReference type="PROSITE" id="PS51502">
    <property type="entry name" value="S_R_A_B_BARREL"/>
    <property type="match status" value="1"/>
</dbReference>
<evidence type="ECO:0000313" key="2">
    <source>
        <dbReference type="EMBL" id="GAA3604056.1"/>
    </source>
</evidence>
<sequence>MVTAISHVVLVSWKSGSQWVAEDSVRPAIRGFVDTIRGVRSVVEGHSSSTEGLVEGFDFGFVVTFATADDRDAYLDHPVHRPVAEAIRRAAERVVVFDI</sequence>
<gene>
    <name evidence="2" type="ORF">GCM10022236_02260</name>
</gene>
<dbReference type="Proteomes" id="UP001501490">
    <property type="component" value="Unassembled WGS sequence"/>
</dbReference>
<evidence type="ECO:0000259" key="1">
    <source>
        <dbReference type="PROSITE" id="PS51502"/>
    </source>
</evidence>
<dbReference type="SMART" id="SM00886">
    <property type="entry name" value="Dabb"/>
    <property type="match status" value="1"/>
</dbReference>
<dbReference type="Gene3D" id="3.30.70.100">
    <property type="match status" value="1"/>
</dbReference>
<accession>A0ABP6ZCS0</accession>
<dbReference type="Pfam" id="PF07876">
    <property type="entry name" value="Dabb"/>
    <property type="match status" value="1"/>
</dbReference>